<keyword evidence="2" id="KW-0456">Lyase</keyword>
<keyword evidence="3" id="KW-1185">Reference proteome</keyword>
<dbReference type="Proteomes" id="UP000535890">
    <property type="component" value="Unassembled WGS sequence"/>
</dbReference>
<dbReference type="GO" id="GO:0051920">
    <property type="term" value="F:peroxiredoxin activity"/>
    <property type="evidence" value="ECO:0007669"/>
    <property type="project" value="InterPro"/>
</dbReference>
<dbReference type="PANTHER" id="PTHR33570:SF10">
    <property type="entry name" value="GAMMA-CARBOXYMUCONOLACTONE DECARBOXYLASE"/>
    <property type="match status" value="1"/>
</dbReference>
<dbReference type="PANTHER" id="PTHR33570">
    <property type="entry name" value="4-CARBOXYMUCONOLACTONE DECARBOXYLASE FAMILY PROTEIN"/>
    <property type="match status" value="1"/>
</dbReference>
<dbReference type="GO" id="GO:0047575">
    <property type="term" value="F:4-carboxymuconolactone decarboxylase activity"/>
    <property type="evidence" value="ECO:0007669"/>
    <property type="project" value="UniProtKB-EC"/>
</dbReference>
<feature type="domain" description="Carboxymuconolactone decarboxylase-like" evidence="1">
    <location>
        <begin position="177"/>
        <end position="262"/>
    </location>
</feature>
<dbReference type="InterPro" id="IPR052512">
    <property type="entry name" value="4CMD/NDH-1_regulator"/>
</dbReference>
<comment type="caution">
    <text evidence="2">The sequence shown here is derived from an EMBL/GenBank/DDBJ whole genome shotgun (WGS) entry which is preliminary data.</text>
</comment>
<dbReference type="InterPro" id="IPR003779">
    <property type="entry name" value="CMD-like"/>
</dbReference>
<dbReference type="AlphaFoldDB" id="A0A7Y9J6P5"/>
<dbReference type="Pfam" id="PF02627">
    <property type="entry name" value="CMD"/>
    <property type="match status" value="2"/>
</dbReference>
<proteinExistence type="predicted"/>
<evidence type="ECO:0000259" key="1">
    <source>
        <dbReference type="Pfam" id="PF02627"/>
    </source>
</evidence>
<name>A0A7Y9J6P5_9PSEU</name>
<accession>A0A7Y9J6P5</accession>
<sequence length="267" mass="28232">MDEDATSPSSQDRYARGLEILRAVGGRHDPAVVESLADLAPDVARYTVEFAYGDVYARPGLTWRERQLVTVAALTALGNAAAQLHFHIRGALEVGATPREITETIAHVSVYAGFPAALNGLSAARTVFSEAGTEVDVAADPGPAGDESRYERGLRLLSEIDGDAGHRVVESLRDVAPDLGRYLVEFAFGDIYAGDGLDLRTRELVTVAACTALGTAAPQLRLHIGGCLSVGGTREEVLEVITQMAVYAGFPAALNALAEAREAFASH</sequence>
<gene>
    <name evidence="2" type="ORF">BJ983_003669</name>
</gene>
<dbReference type="InterPro" id="IPR029032">
    <property type="entry name" value="AhpD-like"/>
</dbReference>
<feature type="domain" description="Carboxymuconolactone decarboxylase-like" evidence="1">
    <location>
        <begin position="41"/>
        <end position="125"/>
    </location>
</feature>
<dbReference type="EC" id="4.1.1.44" evidence="2"/>
<dbReference type="RefSeq" id="WP_179795122.1">
    <property type="nucleotide sequence ID" value="NZ_BAABHP010000025.1"/>
</dbReference>
<evidence type="ECO:0000313" key="2">
    <source>
        <dbReference type="EMBL" id="NYD37567.1"/>
    </source>
</evidence>
<evidence type="ECO:0000313" key="3">
    <source>
        <dbReference type="Proteomes" id="UP000535890"/>
    </source>
</evidence>
<protein>
    <submittedName>
        <fullName evidence="2">4-carboxymuconolactone decarboxylase</fullName>
        <ecNumber evidence="2">4.1.1.44</ecNumber>
    </submittedName>
</protein>
<dbReference type="Gene3D" id="1.20.1290.10">
    <property type="entry name" value="AhpD-like"/>
    <property type="match status" value="2"/>
</dbReference>
<reference evidence="2 3" key="1">
    <citation type="submission" date="2020-07" db="EMBL/GenBank/DDBJ databases">
        <title>Sequencing the genomes of 1000 actinobacteria strains.</title>
        <authorList>
            <person name="Klenk H.-P."/>
        </authorList>
    </citation>
    <scope>NUCLEOTIDE SEQUENCE [LARGE SCALE GENOMIC DNA]</scope>
    <source>
        <strain evidence="2 3">DSM 45772</strain>
    </source>
</reference>
<dbReference type="SUPFAM" id="SSF69118">
    <property type="entry name" value="AhpD-like"/>
    <property type="match status" value="1"/>
</dbReference>
<dbReference type="EMBL" id="JACCBN010000001">
    <property type="protein sequence ID" value="NYD37567.1"/>
    <property type="molecule type" value="Genomic_DNA"/>
</dbReference>
<organism evidence="2 3">
    <name type="scientific">Actinomycetospora corticicola</name>
    <dbReference type="NCBI Taxonomy" id="663602"/>
    <lineage>
        <taxon>Bacteria</taxon>
        <taxon>Bacillati</taxon>
        <taxon>Actinomycetota</taxon>
        <taxon>Actinomycetes</taxon>
        <taxon>Pseudonocardiales</taxon>
        <taxon>Pseudonocardiaceae</taxon>
        <taxon>Actinomycetospora</taxon>
    </lineage>
</organism>